<feature type="compositionally biased region" description="Low complexity" evidence="1">
    <location>
        <begin position="262"/>
        <end position="278"/>
    </location>
</feature>
<feature type="compositionally biased region" description="Low complexity" evidence="1">
    <location>
        <begin position="916"/>
        <end position="926"/>
    </location>
</feature>
<dbReference type="HOGENOM" id="CLU_310814_0_0_1"/>
<dbReference type="Proteomes" id="UP000019374">
    <property type="component" value="Unassembled WGS sequence"/>
</dbReference>
<evidence type="ECO:0000256" key="2">
    <source>
        <dbReference type="SAM" id="SignalP"/>
    </source>
</evidence>
<feature type="compositionally biased region" description="Polar residues" evidence="1">
    <location>
        <begin position="105"/>
        <end position="114"/>
    </location>
</feature>
<feature type="compositionally biased region" description="Low complexity" evidence="1">
    <location>
        <begin position="40"/>
        <end position="57"/>
    </location>
</feature>
<evidence type="ECO:0000313" key="3">
    <source>
        <dbReference type="EMBL" id="EQL00658.1"/>
    </source>
</evidence>
<name>T5AFS1_OPHSC</name>
<feature type="compositionally biased region" description="Low complexity" evidence="1">
    <location>
        <begin position="534"/>
        <end position="572"/>
    </location>
</feature>
<feature type="compositionally biased region" description="Basic and acidic residues" evidence="1">
    <location>
        <begin position="898"/>
        <end position="914"/>
    </location>
</feature>
<feature type="compositionally biased region" description="Polar residues" evidence="1">
    <location>
        <begin position="732"/>
        <end position="753"/>
    </location>
</feature>
<proteinExistence type="predicted"/>
<feature type="chain" id="PRO_5004596738" evidence="2">
    <location>
        <begin position="20"/>
        <end position="946"/>
    </location>
</feature>
<organism evidence="3 4">
    <name type="scientific">Ophiocordyceps sinensis (strain Co18 / CGMCC 3.14243)</name>
    <name type="common">Yarsagumba caterpillar fungus</name>
    <name type="synonym">Hirsutella sinensis</name>
    <dbReference type="NCBI Taxonomy" id="911162"/>
    <lineage>
        <taxon>Eukaryota</taxon>
        <taxon>Fungi</taxon>
        <taxon>Dikarya</taxon>
        <taxon>Ascomycota</taxon>
        <taxon>Pezizomycotina</taxon>
        <taxon>Sordariomycetes</taxon>
        <taxon>Hypocreomycetidae</taxon>
        <taxon>Hypocreales</taxon>
        <taxon>Ophiocordycipitaceae</taxon>
        <taxon>Ophiocordyceps</taxon>
    </lineage>
</organism>
<feature type="signal peptide" evidence="2">
    <location>
        <begin position="1"/>
        <end position="19"/>
    </location>
</feature>
<feature type="compositionally biased region" description="Low complexity" evidence="1">
    <location>
        <begin position="119"/>
        <end position="135"/>
    </location>
</feature>
<feature type="compositionally biased region" description="Polar residues" evidence="1">
    <location>
        <begin position="136"/>
        <end position="151"/>
    </location>
</feature>
<dbReference type="AlphaFoldDB" id="T5AFS1"/>
<feature type="region of interest" description="Disordered" evidence="1">
    <location>
        <begin position="711"/>
        <end position="946"/>
    </location>
</feature>
<accession>T5AFS1</accession>
<feature type="compositionally biased region" description="Polar residues" evidence="1">
    <location>
        <begin position="825"/>
        <end position="838"/>
    </location>
</feature>
<feature type="region of interest" description="Disordered" evidence="1">
    <location>
        <begin position="255"/>
        <end position="278"/>
    </location>
</feature>
<feature type="compositionally biased region" description="Basic and acidic residues" evidence="1">
    <location>
        <begin position="770"/>
        <end position="789"/>
    </location>
</feature>
<dbReference type="OrthoDB" id="10678330at2759"/>
<reference evidence="3 4" key="1">
    <citation type="journal article" date="2013" name="Chin. Sci. Bull.">
        <title>Genome survey uncovers the secrets of sex and lifestyle in caterpillar fungus.</title>
        <authorList>
            <person name="Hu X."/>
            <person name="Zhang Y."/>
            <person name="Xiao G."/>
            <person name="Zheng P."/>
            <person name="Xia Y."/>
            <person name="Zhang X."/>
            <person name="St Leger R.J."/>
            <person name="Liu X."/>
            <person name="Wang C."/>
        </authorList>
    </citation>
    <scope>NUCLEOTIDE SEQUENCE [LARGE SCALE GENOMIC DNA]</scope>
    <source>
        <strain evidence="4">Co18 / CGMCC 3.14243</strain>
        <tissue evidence="3">Fruit-body</tissue>
    </source>
</reference>
<sequence>MKYSFILAALTALQPAVMAMPAVDNPRPGTNQSVKAAPYTGSGDSDSSKNSRSTSTGPTGAPFTNSTHSLAANTNSPIAKLYSNSTGHPVNRKAAAGNNATYSPAAYPNSTSPPVNIKATASTSATHSPAANTNSPVNIQAAASTNSTSHPVNRKAAAGNNSTYSPTANPSSTSPPVNIKAAASISATHSPAANTNSPVNIQAAAGSNLTYSPAANPSSTSPPVNIKAVAGNNSTHSTAAITNSTSHPVNIQAAASTNATHSPAATYSPAANPSSTSPPVNIKAVAGNNSTHSTAAITNSTSHPVNRKAAAGNNATYSPVSGIPKTAADTNLTSPLVNKKAAAGTNLTRFPPAGSNSTALSNKAVSGINPTDSPVNASEVTVLIAVRQVIKIEIVVESTIKGGKEAGLSDESANVVAQKCQEAVGGKSITTVEQVNAYYAAVIRFVFQETRSKVEIRYASVFGSARGVVEGAMGRSEFTEAYIGVGLATMQQGEQAEDTKGCLNDFVVAINKQASSVSPTQNVKESAGPGSVAQSPNSPQSQSPKSPQSQPSQYPQSPQSSPSQPAQSGTPSKQDIERTLLSARDAASASCKTGSRRAAVDASIRISITVKIEILLLIVQTIHNVSSEASTGAGGGQALALQQQFADNCVTGAQGLASQLKDFAASALGIVQGAFAAIPNIPPAVQKQVNEGIRRTADAFKELGQSPVAIPPSYAPPVSAATAHNPAPNVPGTKQPSGGQGAPQSNDIQSQYPGSKVAPETPKGPSVAPDGHETQSKVIKPGDHPHDDAPNAAPENNALPRPSATGVPKAPKSSDTYPDYHVANGNPNQPGAPTSQSDKIYHPIVAPGNPKEPSAASDGHVPQSNEKYPAPNVAPESNAPQRPSATGFPDSAPSAVSDGHDSKSNDIKPEDHPYKAAKGTKAASGGHSRHATVACGHGHGKRRVHV</sequence>
<feature type="region of interest" description="Disordered" evidence="1">
    <location>
        <begin position="517"/>
        <end position="574"/>
    </location>
</feature>
<keyword evidence="2" id="KW-0732">Signal</keyword>
<gene>
    <name evidence="3" type="ORF">OCS_03632</name>
</gene>
<evidence type="ECO:0000313" key="4">
    <source>
        <dbReference type="Proteomes" id="UP000019374"/>
    </source>
</evidence>
<feature type="region of interest" description="Disordered" evidence="1">
    <location>
        <begin position="27"/>
        <end position="71"/>
    </location>
</feature>
<dbReference type="EMBL" id="KE652730">
    <property type="protein sequence ID" value="EQL00658.1"/>
    <property type="molecule type" value="Genomic_DNA"/>
</dbReference>
<feature type="region of interest" description="Disordered" evidence="1">
    <location>
        <begin position="105"/>
        <end position="176"/>
    </location>
</feature>
<evidence type="ECO:0000256" key="1">
    <source>
        <dbReference type="SAM" id="MobiDB-lite"/>
    </source>
</evidence>
<protein>
    <submittedName>
        <fullName evidence="3">Uncharacterized protein</fullName>
    </submittedName>
</protein>
<feature type="compositionally biased region" description="Polar residues" evidence="1">
    <location>
        <begin position="62"/>
        <end position="71"/>
    </location>
</feature>
<feature type="compositionally biased region" description="Low complexity" evidence="1">
    <location>
        <begin position="160"/>
        <end position="176"/>
    </location>
</feature>